<dbReference type="OrthoDB" id="124397at2759"/>
<keyword evidence="1" id="KW-0677">Repeat</keyword>
<dbReference type="EMBL" id="KB932201">
    <property type="protein sequence ID" value="KCV73270.1"/>
    <property type="molecule type" value="Genomic_DNA"/>
</dbReference>
<dbReference type="InterPro" id="IPR055217">
    <property type="entry name" value="TPR_EMC2"/>
</dbReference>
<dbReference type="InterPro" id="IPR011990">
    <property type="entry name" value="TPR-like_helical_dom_sf"/>
</dbReference>
<evidence type="ECO:0000256" key="5">
    <source>
        <dbReference type="SAM" id="MobiDB-lite"/>
    </source>
</evidence>
<evidence type="ECO:0000256" key="2">
    <source>
        <dbReference type="ARBA" id="ARBA00022803"/>
    </source>
</evidence>
<comment type="subunit">
    <text evidence="4">Component of the ER membrane protein complex (EMC).</text>
</comment>
<evidence type="ECO:0000256" key="1">
    <source>
        <dbReference type="ARBA" id="ARBA00022737"/>
    </source>
</evidence>
<dbReference type="Gene3D" id="1.25.40.10">
    <property type="entry name" value="Tetratricopeptide repeat domain"/>
    <property type="match status" value="1"/>
</dbReference>
<dbReference type="AlphaFoldDB" id="A0A058ZFV1"/>
<keyword evidence="2 3" id="KW-0802">TPR repeat</keyword>
<proteinExistence type="inferred from homology"/>
<accession>A0A058ZFV1</accession>
<dbReference type="PROSITE" id="PS50005">
    <property type="entry name" value="TPR"/>
    <property type="match status" value="1"/>
</dbReference>
<evidence type="ECO:0000256" key="3">
    <source>
        <dbReference type="PROSITE-ProRule" id="PRU00339"/>
    </source>
</evidence>
<keyword evidence="8" id="KW-1185">Reference proteome</keyword>
<evidence type="ECO:0000313" key="7">
    <source>
        <dbReference type="EMBL" id="KCV73270.1"/>
    </source>
</evidence>
<evidence type="ECO:0000259" key="6">
    <source>
        <dbReference type="Pfam" id="PF22890"/>
    </source>
</evidence>
<sequence>MTPFEAFCAINPADTAQVVQAGHKLLHQSGPSHGEEYWSICERVLIAALDRFDHFRPIAADCLGRLEKQFGSRSLRIMRLAGMFEEAKGDFEAAAVVYHQILERDPSNAGAMKRLIALAGQLEDASRMVTLLVDYLEIYMNDAEAWKLLASLYCRSSCYEQAIFCYEQLFVIQETASCRILCAEALYTRGDIESLVLARKYYCRALELTSSSSGTSVRSPTSISNAVTCGETTRALQGIFLTSQRLLRLRSRSPADPAIDPEQHHRDQLMDESMLRRSAESLLSVFGSARAPFPVRQSFHALLLSSLDPDAASRAANAAATPVEPATPRKLAPVEASPSVPSSISSSAASSPALADEGDPPVASPETTSAPGDAGSSPSPSSGPQTPESSGHD</sequence>
<feature type="repeat" description="TPR" evidence="3">
    <location>
        <begin position="75"/>
        <end position="108"/>
    </location>
</feature>
<dbReference type="PANTHER" id="PTHR12760">
    <property type="entry name" value="TETRATRICOPEPTIDE REPEAT PROTEIN"/>
    <property type="match status" value="1"/>
</dbReference>
<evidence type="ECO:0000313" key="8">
    <source>
        <dbReference type="Proteomes" id="UP000030693"/>
    </source>
</evidence>
<dbReference type="SUPFAM" id="SSF48452">
    <property type="entry name" value="TPR-like"/>
    <property type="match status" value="1"/>
</dbReference>
<organism evidence="7">
    <name type="scientific">Fonticula alba</name>
    <name type="common">Slime mold</name>
    <dbReference type="NCBI Taxonomy" id="691883"/>
    <lineage>
        <taxon>Eukaryota</taxon>
        <taxon>Rotosphaerida</taxon>
        <taxon>Fonticulaceae</taxon>
        <taxon>Fonticula</taxon>
    </lineage>
</organism>
<dbReference type="RefSeq" id="XP_009492971.1">
    <property type="nucleotide sequence ID" value="XM_009494696.1"/>
</dbReference>
<feature type="compositionally biased region" description="Low complexity" evidence="5">
    <location>
        <begin position="369"/>
        <end position="393"/>
    </location>
</feature>
<comment type="similarity">
    <text evidence="4">Belongs to the EMC2 family.</text>
</comment>
<protein>
    <recommendedName>
        <fullName evidence="4">ER membrane protein complex subunit 2</fullName>
    </recommendedName>
</protein>
<feature type="compositionally biased region" description="Low complexity" evidence="5">
    <location>
        <begin position="316"/>
        <end position="353"/>
    </location>
</feature>
<dbReference type="GO" id="GO:0072546">
    <property type="term" value="C:EMC complex"/>
    <property type="evidence" value="ECO:0007669"/>
    <property type="project" value="UniProtKB-UniRule"/>
</dbReference>
<feature type="domain" description="EMC2 TPR-like" evidence="6">
    <location>
        <begin position="79"/>
        <end position="177"/>
    </location>
</feature>
<evidence type="ECO:0000256" key="4">
    <source>
        <dbReference type="RuleBase" id="RU367091"/>
    </source>
</evidence>
<dbReference type="Pfam" id="PF22890">
    <property type="entry name" value="TPR_EMC2"/>
    <property type="match status" value="1"/>
</dbReference>
<comment type="function">
    <text evidence="4">Part of the endoplasmic reticulum membrane protein complex (EMC) that enables the energy-independent insertion into endoplasmic reticulum membranes of newly synthesized membrane proteins.</text>
</comment>
<keyword evidence="4" id="KW-0256">Endoplasmic reticulum</keyword>
<keyword evidence="4" id="KW-0472">Membrane</keyword>
<dbReference type="InterPro" id="IPR039856">
    <property type="entry name" value="EMC2-like"/>
</dbReference>
<dbReference type="STRING" id="691883.A0A058ZFV1"/>
<dbReference type="SMART" id="SM00028">
    <property type="entry name" value="TPR"/>
    <property type="match status" value="2"/>
</dbReference>
<dbReference type="GeneID" id="20525537"/>
<dbReference type="InterPro" id="IPR019734">
    <property type="entry name" value="TPR_rpt"/>
</dbReference>
<name>A0A058ZFV1_FONAL</name>
<gene>
    <name evidence="7" type="ORF">H696_00812</name>
</gene>
<dbReference type="eggNOG" id="KOG3060">
    <property type="taxonomic scope" value="Eukaryota"/>
</dbReference>
<feature type="region of interest" description="Disordered" evidence="5">
    <location>
        <begin position="316"/>
        <end position="393"/>
    </location>
</feature>
<comment type="subcellular location">
    <subcellularLocation>
        <location evidence="4">Endoplasmic reticulum membrane</location>
        <topology evidence="4">Peripheral membrane protein</topology>
        <orientation evidence="4">Cytoplasmic side</orientation>
    </subcellularLocation>
</comment>
<dbReference type="Proteomes" id="UP000030693">
    <property type="component" value="Unassembled WGS sequence"/>
</dbReference>
<reference evidence="7" key="1">
    <citation type="submission" date="2013-04" db="EMBL/GenBank/DDBJ databases">
        <title>The Genome Sequence of Fonticula alba ATCC 38817.</title>
        <authorList>
            <consortium name="The Broad Institute Genomics Platform"/>
            <person name="Russ C."/>
            <person name="Cuomo C."/>
            <person name="Burger G."/>
            <person name="Gray M.W."/>
            <person name="Holland P.W.H."/>
            <person name="King N."/>
            <person name="Lang F.B.F."/>
            <person name="Roger A.J."/>
            <person name="Ruiz-Trillo I."/>
            <person name="Brown M."/>
            <person name="Walker B."/>
            <person name="Young S."/>
            <person name="Zeng Q."/>
            <person name="Gargeya S."/>
            <person name="Fitzgerald M."/>
            <person name="Haas B."/>
            <person name="Abouelleil A."/>
            <person name="Allen A.W."/>
            <person name="Alvarado L."/>
            <person name="Arachchi H.M."/>
            <person name="Berlin A.M."/>
            <person name="Chapman S.B."/>
            <person name="Gainer-Dewar J."/>
            <person name="Goldberg J."/>
            <person name="Griggs A."/>
            <person name="Gujja S."/>
            <person name="Hansen M."/>
            <person name="Howarth C."/>
            <person name="Imamovic A."/>
            <person name="Ireland A."/>
            <person name="Larimer J."/>
            <person name="McCowan C."/>
            <person name="Murphy C."/>
            <person name="Pearson M."/>
            <person name="Poon T.W."/>
            <person name="Priest M."/>
            <person name="Roberts A."/>
            <person name="Saif S."/>
            <person name="Shea T."/>
            <person name="Sisk P."/>
            <person name="Sykes S."/>
            <person name="Wortman J."/>
            <person name="Nusbaum C."/>
            <person name="Birren B."/>
        </authorList>
    </citation>
    <scope>NUCLEOTIDE SEQUENCE [LARGE SCALE GENOMIC DNA]</scope>
    <source>
        <strain evidence="7">ATCC 38817</strain>
    </source>
</reference>